<keyword evidence="7 9" id="KW-0238">DNA-binding</keyword>
<protein>
    <recommendedName>
        <fullName evidence="3">DNA topoisomerase (ATP-hydrolyzing)</fullName>
        <ecNumber evidence="3">5.6.2.2</ecNumber>
    </recommendedName>
</protein>
<evidence type="ECO:0000256" key="9">
    <source>
        <dbReference type="PROSITE-ProRule" id="PRU01384"/>
    </source>
</evidence>
<keyword evidence="5" id="KW-0067">ATP-binding</keyword>
<keyword evidence="4" id="KW-0547">Nucleotide-binding</keyword>
<keyword evidence="8 9" id="KW-0413">Isomerase</keyword>
<evidence type="ECO:0000256" key="10">
    <source>
        <dbReference type="SAM" id="MobiDB-lite"/>
    </source>
</evidence>
<dbReference type="SMART" id="SM00434">
    <property type="entry name" value="TOP4c"/>
    <property type="match status" value="1"/>
</dbReference>
<evidence type="ECO:0000256" key="4">
    <source>
        <dbReference type="ARBA" id="ARBA00022741"/>
    </source>
</evidence>
<evidence type="ECO:0000256" key="1">
    <source>
        <dbReference type="ARBA" id="ARBA00000185"/>
    </source>
</evidence>
<accession>A0AAX4HJH1</accession>
<dbReference type="PANTHER" id="PTHR10169:SF38">
    <property type="entry name" value="DNA TOPOISOMERASE 2"/>
    <property type="match status" value="1"/>
</dbReference>
<dbReference type="InterPro" id="IPR002205">
    <property type="entry name" value="Topo_IIA_dom_A"/>
</dbReference>
<dbReference type="GO" id="GO:0006265">
    <property type="term" value="P:DNA topological change"/>
    <property type="evidence" value="ECO:0007669"/>
    <property type="project" value="UniProtKB-UniRule"/>
</dbReference>
<evidence type="ECO:0000259" key="11">
    <source>
        <dbReference type="PROSITE" id="PS52040"/>
    </source>
</evidence>
<feature type="domain" description="Topo IIA-type catalytic" evidence="11">
    <location>
        <begin position="37"/>
        <end position="442"/>
    </location>
</feature>
<dbReference type="GO" id="GO:0003677">
    <property type="term" value="F:DNA binding"/>
    <property type="evidence" value="ECO:0007669"/>
    <property type="project" value="UniProtKB-UniRule"/>
</dbReference>
<dbReference type="Gene3D" id="3.30.1360.40">
    <property type="match status" value="1"/>
</dbReference>
<dbReference type="InterPro" id="IPR050634">
    <property type="entry name" value="DNA_Topoisomerase_II"/>
</dbReference>
<dbReference type="EC" id="5.6.2.2" evidence="3"/>
<feature type="active site" description="O-(5'-phospho-DNA)-tyrosine intermediate" evidence="9">
    <location>
        <position position="123"/>
    </location>
</feature>
<reference evidence="12 13" key="1">
    <citation type="submission" date="2023-11" db="EMBL/GenBank/DDBJ databases">
        <title>Peredibacter starrii A3.12.</title>
        <authorList>
            <person name="Mitchell R.J."/>
        </authorList>
    </citation>
    <scope>NUCLEOTIDE SEQUENCE [LARGE SCALE GENOMIC DNA]</scope>
    <source>
        <strain evidence="12 13">A3.12</strain>
    </source>
</reference>
<evidence type="ECO:0000256" key="5">
    <source>
        <dbReference type="ARBA" id="ARBA00022840"/>
    </source>
</evidence>
<evidence type="ECO:0000256" key="7">
    <source>
        <dbReference type="ARBA" id="ARBA00023125"/>
    </source>
</evidence>
<evidence type="ECO:0000313" key="13">
    <source>
        <dbReference type="Proteomes" id="UP001324634"/>
    </source>
</evidence>
<evidence type="ECO:0000256" key="8">
    <source>
        <dbReference type="ARBA" id="ARBA00023235"/>
    </source>
</evidence>
<comment type="catalytic activity">
    <reaction evidence="1 9">
        <text>ATP-dependent breakage, passage and rejoining of double-stranded DNA.</text>
        <dbReference type="EC" id="5.6.2.2"/>
    </reaction>
</comment>
<feature type="compositionally biased region" description="Basic and acidic residues" evidence="10">
    <location>
        <begin position="454"/>
        <end position="476"/>
    </location>
</feature>
<dbReference type="InterPro" id="IPR013757">
    <property type="entry name" value="Topo_IIA_A_a_sf"/>
</dbReference>
<dbReference type="PANTHER" id="PTHR10169">
    <property type="entry name" value="DNA TOPOISOMERASE/GYRASE"/>
    <property type="match status" value="1"/>
</dbReference>
<evidence type="ECO:0000256" key="2">
    <source>
        <dbReference type="ARBA" id="ARBA00001946"/>
    </source>
</evidence>
<dbReference type="Proteomes" id="UP001324634">
    <property type="component" value="Chromosome"/>
</dbReference>
<feature type="region of interest" description="Disordered" evidence="10">
    <location>
        <begin position="453"/>
        <end position="476"/>
    </location>
</feature>
<dbReference type="GO" id="GO:0003918">
    <property type="term" value="F:DNA topoisomerase type II (double strand cut, ATP-hydrolyzing) activity"/>
    <property type="evidence" value="ECO:0007669"/>
    <property type="project" value="UniProtKB-EC"/>
</dbReference>
<dbReference type="PROSITE" id="PS52040">
    <property type="entry name" value="TOPO_IIA"/>
    <property type="match status" value="1"/>
</dbReference>
<proteinExistence type="predicted"/>
<dbReference type="RefSeq" id="WP_321389960.1">
    <property type="nucleotide sequence ID" value="NZ_CP139487.1"/>
</dbReference>
<keyword evidence="13" id="KW-1185">Reference proteome</keyword>
<dbReference type="KEGG" id="psti:SOO65_11815"/>
<dbReference type="Gene3D" id="3.90.199.10">
    <property type="entry name" value="Topoisomerase II, domain 5"/>
    <property type="match status" value="1"/>
</dbReference>
<keyword evidence="6 9" id="KW-0799">Topoisomerase</keyword>
<dbReference type="SUPFAM" id="SSF56719">
    <property type="entry name" value="Type II DNA topoisomerase"/>
    <property type="match status" value="1"/>
</dbReference>
<comment type="cofactor">
    <cofactor evidence="2">
        <name>Mg(2+)</name>
        <dbReference type="ChEBI" id="CHEBI:18420"/>
    </cofactor>
</comment>
<dbReference type="Pfam" id="PF00521">
    <property type="entry name" value="DNA_topoisoIV"/>
    <property type="match status" value="1"/>
</dbReference>
<dbReference type="Gene3D" id="1.10.268.10">
    <property type="entry name" value="Topoisomerase, domain 3"/>
    <property type="match status" value="1"/>
</dbReference>
<dbReference type="EMBL" id="CP139487">
    <property type="protein sequence ID" value="WPU63373.1"/>
    <property type="molecule type" value="Genomic_DNA"/>
</dbReference>
<name>A0AAX4HJH1_9BACT</name>
<evidence type="ECO:0000313" key="12">
    <source>
        <dbReference type="EMBL" id="WPU63373.1"/>
    </source>
</evidence>
<dbReference type="GO" id="GO:0005524">
    <property type="term" value="F:ATP binding"/>
    <property type="evidence" value="ECO:0007669"/>
    <property type="project" value="UniProtKB-KW"/>
</dbReference>
<sequence>MKDNQQALHSMTAVPLEALVKEEYRTYQIYTLMDRAIPYLQDGLKPSQRRILFTLWKNSNKGLIKVSSLTGLVLTLHPHGPASVEQSIVNLAQDYTFSNNYPLIDKKGYFGERMETQAAAARYIECKLGKVAELLLFDDMNQVEMVPNYDEKVMEPMGLLPKLPIMLLNGAEGIGTGFSSVIPSFNHEDIIKSMISFIETGKIKKIKPYFRYYTDKVEIDEKGRIITKMSFKQVGEKIFITEVPKGYDAQKIYRHLNKHMDNDFLKDYIDSSVDNVINVELIFKRGQTPTLAEVEKTMGTISSIVPNYTLITEKGVKVFNAVEEILEVFTVQRLAVTKRRYELLIKDYEDRLTKNNEIIRFIREKHYAIAEKKANRKDYIDYLSKQKFTYAEYLADMAIYRMTKEEVEKRQLLIKEETSALNEFRKVLKSPEQIKKKLIEELEDTGKKLSAIMNDKESEKKRNFAKAKAEKTKTRH</sequence>
<organism evidence="12 13">
    <name type="scientific">Peredibacter starrii</name>
    <dbReference type="NCBI Taxonomy" id="28202"/>
    <lineage>
        <taxon>Bacteria</taxon>
        <taxon>Pseudomonadati</taxon>
        <taxon>Bdellovibrionota</taxon>
        <taxon>Bacteriovoracia</taxon>
        <taxon>Bacteriovoracales</taxon>
        <taxon>Bacteriovoracaceae</taxon>
        <taxon>Peredibacter</taxon>
    </lineage>
</organism>
<dbReference type="InterPro" id="IPR013760">
    <property type="entry name" value="Topo_IIA-like_dom_sf"/>
</dbReference>
<evidence type="ECO:0000256" key="6">
    <source>
        <dbReference type="ARBA" id="ARBA00023029"/>
    </source>
</evidence>
<evidence type="ECO:0000256" key="3">
    <source>
        <dbReference type="ARBA" id="ARBA00012895"/>
    </source>
</evidence>
<dbReference type="InterPro" id="IPR013758">
    <property type="entry name" value="Topo_IIA_A/C_ab"/>
</dbReference>
<dbReference type="GO" id="GO:0000819">
    <property type="term" value="P:sister chromatid segregation"/>
    <property type="evidence" value="ECO:0007669"/>
    <property type="project" value="TreeGrafter"/>
</dbReference>
<dbReference type="AlphaFoldDB" id="A0AAX4HJH1"/>
<gene>
    <name evidence="12" type="ORF">SOO65_11815</name>
</gene>